<dbReference type="OrthoDB" id="8300194at2759"/>
<comment type="caution">
    <text evidence="2">The sequence shown here is derived from an EMBL/GenBank/DDBJ whole genome shotgun (WGS) entry which is preliminary data.</text>
</comment>
<dbReference type="PANTHER" id="PTHR21310">
    <property type="entry name" value="AMINOGLYCOSIDE PHOSPHOTRANSFERASE-RELATED-RELATED"/>
    <property type="match status" value="1"/>
</dbReference>
<name>A0A2B7XKI3_9EURO</name>
<dbReference type="Gene3D" id="3.90.1200.10">
    <property type="match status" value="1"/>
</dbReference>
<dbReference type="InterPro" id="IPR051678">
    <property type="entry name" value="AGP_Transferase"/>
</dbReference>
<evidence type="ECO:0000259" key="1">
    <source>
        <dbReference type="Pfam" id="PF01636"/>
    </source>
</evidence>
<dbReference type="EMBL" id="PDNC01000006">
    <property type="protein sequence ID" value="PGH09162.1"/>
    <property type="molecule type" value="Genomic_DNA"/>
</dbReference>
<evidence type="ECO:0000313" key="2">
    <source>
        <dbReference type="EMBL" id="PGH09162.1"/>
    </source>
</evidence>
<dbReference type="InterPro" id="IPR011009">
    <property type="entry name" value="Kinase-like_dom_sf"/>
</dbReference>
<evidence type="ECO:0000313" key="3">
    <source>
        <dbReference type="Proteomes" id="UP000224080"/>
    </source>
</evidence>
<keyword evidence="3" id="KW-1185">Reference proteome</keyword>
<organism evidence="2 3">
    <name type="scientific">Blastomyces parvus</name>
    <dbReference type="NCBI Taxonomy" id="2060905"/>
    <lineage>
        <taxon>Eukaryota</taxon>
        <taxon>Fungi</taxon>
        <taxon>Dikarya</taxon>
        <taxon>Ascomycota</taxon>
        <taxon>Pezizomycotina</taxon>
        <taxon>Eurotiomycetes</taxon>
        <taxon>Eurotiomycetidae</taxon>
        <taxon>Onygenales</taxon>
        <taxon>Ajellomycetaceae</taxon>
        <taxon>Blastomyces</taxon>
    </lineage>
</organism>
<reference evidence="2 3" key="1">
    <citation type="submission" date="2017-10" db="EMBL/GenBank/DDBJ databases">
        <title>Comparative genomics in systemic dimorphic fungi from Ajellomycetaceae.</title>
        <authorList>
            <person name="Munoz J.F."/>
            <person name="Mcewen J.G."/>
            <person name="Clay O.K."/>
            <person name="Cuomo C.A."/>
        </authorList>
    </citation>
    <scope>NUCLEOTIDE SEQUENCE [LARGE SCALE GENOMIC DNA]</scope>
    <source>
        <strain evidence="2 3">UAMH130</strain>
    </source>
</reference>
<accession>A0A2B7XKI3</accession>
<dbReference type="SUPFAM" id="SSF56112">
    <property type="entry name" value="Protein kinase-like (PK-like)"/>
    <property type="match status" value="1"/>
</dbReference>
<feature type="domain" description="Aminoglycoside phosphotransferase" evidence="1">
    <location>
        <begin position="109"/>
        <end position="249"/>
    </location>
</feature>
<proteinExistence type="predicted"/>
<protein>
    <recommendedName>
        <fullName evidence="1">Aminoglycoside phosphotransferase domain-containing protein</fullName>
    </recommendedName>
</protein>
<dbReference type="STRING" id="2060905.A0A2B7XKI3"/>
<gene>
    <name evidence="2" type="ORF">GX51_00916</name>
</gene>
<dbReference type="InterPro" id="IPR002575">
    <property type="entry name" value="Aminoglycoside_PTrfase"/>
</dbReference>
<dbReference type="PANTHER" id="PTHR21310:SF58">
    <property type="entry name" value="AMINOGLYCOSIDE PHOSPHOTRANSFERASE DOMAIN-CONTAINING PROTEIN"/>
    <property type="match status" value="1"/>
</dbReference>
<dbReference type="Proteomes" id="UP000224080">
    <property type="component" value="Unassembled WGS sequence"/>
</dbReference>
<sequence>MTNPYEADPEKIPTTDLYADVPLYGRYCPKPDDFRVDLQHVNSQTTDSLRYWASVVSLCTKEIRIYPADEGGRDVFALGSVIVKSSHLHAREGAQYTEIDFSYADANELRAIALAKTVLKDVKVPEIYFAGKINGRQVLVQERLPGVGLSVAWPYLSRGQKKSYKEQARKILRQLHTIKPTEKLQGRSHVVPDPNILSNGRINPLEGDILFSGTNYDPDMSFMHNDFTESNCIVDNGAIVGLIDWEMAGFFGWKTAGEVHRRIRTPQREHFVNANLREEQLQDMMFWSDLYDEGVSEN</sequence>
<dbReference type="Pfam" id="PF01636">
    <property type="entry name" value="APH"/>
    <property type="match status" value="1"/>
</dbReference>
<dbReference type="AlphaFoldDB" id="A0A2B7XKI3"/>